<evidence type="ECO:0000259" key="1">
    <source>
        <dbReference type="Pfam" id="PF10592"/>
    </source>
</evidence>
<gene>
    <name evidence="2" type="ORF">H9789_12435</name>
</gene>
<dbReference type="AlphaFoldDB" id="A0A9E2LDF4"/>
<evidence type="ECO:0000313" key="2">
    <source>
        <dbReference type="EMBL" id="MBU3854597.1"/>
    </source>
</evidence>
<reference evidence="2" key="2">
    <citation type="submission" date="2021-04" db="EMBL/GenBank/DDBJ databases">
        <authorList>
            <person name="Gilroy R."/>
        </authorList>
    </citation>
    <scope>NUCLEOTIDE SEQUENCE</scope>
    <source>
        <strain evidence="2">G3-2149</strain>
    </source>
</reference>
<name>A0A9E2LDF4_9BACT</name>
<evidence type="ECO:0000313" key="3">
    <source>
        <dbReference type="Proteomes" id="UP000823865"/>
    </source>
</evidence>
<protein>
    <submittedName>
        <fullName evidence="2">AIPR family protein</fullName>
    </submittedName>
</protein>
<feature type="domain" description="Abortive phage infection protein C-terminal" evidence="1">
    <location>
        <begin position="4"/>
        <end position="224"/>
    </location>
</feature>
<reference evidence="2" key="1">
    <citation type="journal article" date="2021" name="PeerJ">
        <title>Extensive microbial diversity within the chicken gut microbiome revealed by metagenomics and culture.</title>
        <authorList>
            <person name="Gilroy R."/>
            <person name="Ravi A."/>
            <person name="Getino M."/>
            <person name="Pursley I."/>
            <person name="Horton D.L."/>
            <person name="Alikhan N.F."/>
            <person name="Baker D."/>
            <person name="Gharbi K."/>
            <person name="Hall N."/>
            <person name="Watson M."/>
            <person name="Adriaenssens E.M."/>
            <person name="Foster-Nyarko E."/>
            <person name="Jarju S."/>
            <person name="Secka A."/>
            <person name="Antonio M."/>
            <person name="Oren A."/>
            <person name="Chaudhuri R.R."/>
            <person name="La Ragione R."/>
            <person name="Hildebrand F."/>
            <person name="Pallen M.J."/>
        </authorList>
    </citation>
    <scope>NUCLEOTIDE SEQUENCE</scope>
    <source>
        <strain evidence="2">G3-2149</strain>
    </source>
</reference>
<proteinExistence type="predicted"/>
<dbReference type="Proteomes" id="UP000823865">
    <property type="component" value="Unassembled WGS sequence"/>
</dbReference>
<organism evidence="2 3">
    <name type="scientific">Candidatus Paraprevotella stercoravium</name>
    <dbReference type="NCBI Taxonomy" id="2838725"/>
    <lineage>
        <taxon>Bacteria</taxon>
        <taxon>Pseudomonadati</taxon>
        <taxon>Bacteroidota</taxon>
        <taxon>Bacteroidia</taxon>
        <taxon>Bacteroidales</taxon>
        <taxon>Prevotellaceae</taxon>
        <taxon>Paraprevotella</taxon>
    </lineage>
</organism>
<dbReference type="Pfam" id="PF10592">
    <property type="entry name" value="AIPR"/>
    <property type="match status" value="1"/>
</dbReference>
<feature type="non-terminal residue" evidence="2">
    <location>
        <position position="1"/>
    </location>
</feature>
<comment type="caution">
    <text evidence="2">The sequence shown here is derived from an EMBL/GenBank/DDBJ whole genome shotgun (WGS) entry which is preliminary data.</text>
</comment>
<dbReference type="InterPro" id="IPR018891">
    <property type="entry name" value="AIPR_C"/>
</dbReference>
<sequence>YDMMIQNISRYANSQNSVKNSDFFSNHPFHRVFEALSKKIPAPVSGDNVNNTFWYYERSRGKYDQEQFKITRKSEKEAFARRYPKSQLIKKEDLAKFFTCAELLRPDVVSKGGEKCMSFFAEYIDSQYQKTPEYFNDEFFKLAICYAILFKATDKIVKNSTWYISASYIKPFIVPYTISKIIVNLPKGYCLDYDLIWRKQTLYPSLSCQIEKVAHATNEFIRNSVGSAREYCSKEETWKRYKDVPLSLDPQFVNDLISKEVMDERIQGEIKEKKLEKDVNWLVEIYNLGNSYWTDLLKEGMKRHILSPMETDLLNLAIAFTAGKKVPSEKQAKLIWKIRNKLDQAGVLI</sequence>
<dbReference type="EMBL" id="JAHLFU010000254">
    <property type="protein sequence ID" value="MBU3854597.1"/>
    <property type="molecule type" value="Genomic_DNA"/>
</dbReference>
<accession>A0A9E2LDF4</accession>